<keyword evidence="2" id="KW-1185">Reference proteome</keyword>
<dbReference type="Gene3D" id="3.30.450.40">
    <property type="match status" value="1"/>
</dbReference>
<evidence type="ECO:0000313" key="1">
    <source>
        <dbReference type="EMBL" id="MFK7160221.1"/>
    </source>
</evidence>
<protein>
    <submittedName>
        <fullName evidence="1">DUF484 family protein</fullName>
    </submittedName>
</protein>
<sequence length="245" mass="27910">MTCDTTLGSQPATITPSLSEAEVAAWLAEHPDFFQQQPALLSQMELSHPCGDAESLLLYQLRLLRQQLGSLRTRHDQLLAIARENEQRLKRFERLLIQLVETLNTAELLQVLSEQLQQEFAIPQLRLWGYHQMDTLLQADEARQKAQLNLLGHRAARAFTLQQEHLALLGLDEQVAGGSAVICLLEHEHTAGLLVLAHPEAEHFRHRDTLFIEHLGKVISHLLYRDLRVRTQDEPRPASQSRSPR</sequence>
<reference evidence="1 2" key="1">
    <citation type="submission" date="2024-02" db="EMBL/GenBank/DDBJ databases">
        <title>Marinospirillum sp. MEB 164 isolated from Lonar lake sediment.</title>
        <authorList>
            <person name="Joshi A."/>
            <person name="Thite S."/>
        </authorList>
    </citation>
    <scope>NUCLEOTIDE SEQUENCE [LARGE SCALE GENOMIC DNA]</scope>
    <source>
        <strain evidence="1 2">MEB164</strain>
    </source>
</reference>
<dbReference type="InterPro" id="IPR007435">
    <property type="entry name" value="DUF484"/>
</dbReference>
<dbReference type="RefSeq" id="WP_405337494.1">
    <property type="nucleotide sequence ID" value="NZ_JBANFI010000002.1"/>
</dbReference>
<proteinExistence type="predicted"/>
<accession>A0ABW8PW55</accession>
<dbReference type="InterPro" id="IPR029016">
    <property type="entry name" value="GAF-like_dom_sf"/>
</dbReference>
<dbReference type="Pfam" id="PF04340">
    <property type="entry name" value="DUF484"/>
    <property type="match status" value="1"/>
</dbReference>
<dbReference type="EMBL" id="JBANFI010000002">
    <property type="protein sequence ID" value="MFK7160221.1"/>
    <property type="molecule type" value="Genomic_DNA"/>
</dbReference>
<name>A0ABW8PW55_9GAMM</name>
<evidence type="ECO:0000313" key="2">
    <source>
        <dbReference type="Proteomes" id="UP001621714"/>
    </source>
</evidence>
<gene>
    <name evidence="1" type="ORF">V6U78_04130</name>
</gene>
<dbReference type="PANTHER" id="PTHR38765">
    <property type="entry name" value="DUF484 DOMAIN-CONTAINING PROTEIN"/>
    <property type="match status" value="1"/>
</dbReference>
<dbReference type="Proteomes" id="UP001621714">
    <property type="component" value="Unassembled WGS sequence"/>
</dbReference>
<dbReference type="PANTHER" id="PTHR38765:SF1">
    <property type="entry name" value="DUF484 DOMAIN-CONTAINING PROTEIN"/>
    <property type="match status" value="1"/>
</dbReference>
<comment type="caution">
    <text evidence="1">The sequence shown here is derived from an EMBL/GenBank/DDBJ whole genome shotgun (WGS) entry which is preliminary data.</text>
</comment>
<organism evidence="1 2">
    <name type="scientific">Marinospirillum alkalitolerans</name>
    <dbReference type="NCBI Taxonomy" id="3123374"/>
    <lineage>
        <taxon>Bacteria</taxon>
        <taxon>Pseudomonadati</taxon>
        <taxon>Pseudomonadota</taxon>
        <taxon>Gammaproteobacteria</taxon>
        <taxon>Oceanospirillales</taxon>
        <taxon>Oceanospirillaceae</taxon>
        <taxon>Marinospirillum</taxon>
    </lineage>
</organism>